<evidence type="ECO:0000313" key="2">
    <source>
        <dbReference type="EMBL" id="RXN93369.1"/>
    </source>
</evidence>
<keyword evidence="1" id="KW-0812">Transmembrane</keyword>
<dbReference type="EMBL" id="PYAL01000001">
    <property type="protein sequence ID" value="RXN93369.1"/>
    <property type="molecule type" value="Genomic_DNA"/>
</dbReference>
<dbReference type="RefSeq" id="WP_129149325.1">
    <property type="nucleotide sequence ID" value="NZ_JBHSDO010000006.1"/>
</dbReference>
<evidence type="ECO:0000313" key="3">
    <source>
        <dbReference type="Proteomes" id="UP000290849"/>
    </source>
</evidence>
<name>A0A4Q1HQW7_9BURK</name>
<dbReference type="AlphaFoldDB" id="A0A4Q1HQW7"/>
<evidence type="ECO:0000256" key="1">
    <source>
        <dbReference type="SAM" id="Phobius"/>
    </source>
</evidence>
<comment type="caution">
    <text evidence="2">The sequence shown here is derived from an EMBL/GenBank/DDBJ whole genome shotgun (WGS) entry which is preliminary data.</text>
</comment>
<gene>
    <name evidence="2" type="ORF">C7R54_06665</name>
</gene>
<feature type="transmembrane region" description="Helical" evidence="1">
    <location>
        <begin position="42"/>
        <end position="62"/>
    </location>
</feature>
<protein>
    <submittedName>
        <fullName evidence="2">Uncharacterized protein</fullName>
    </submittedName>
</protein>
<feature type="transmembrane region" description="Helical" evidence="1">
    <location>
        <begin position="12"/>
        <end position="36"/>
    </location>
</feature>
<dbReference type="OrthoDB" id="8481818at2"/>
<dbReference type="Proteomes" id="UP000290849">
    <property type="component" value="Unassembled WGS sequence"/>
</dbReference>
<keyword evidence="3" id="KW-1185">Reference proteome</keyword>
<reference evidence="2 3" key="1">
    <citation type="journal article" date="2017" name="Int. J. Syst. Evol. Microbiol.">
        <title>Achromobacter aloeverae sp. nov., isolated from the root of Aloe vera (L.) Burm.f.</title>
        <authorList>
            <person name="Kuncharoen N."/>
            <person name="Muramatsu Y."/>
            <person name="Shibata C."/>
            <person name="Kamakura Y."/>
            <person name="Nakagawa Y."/>
            <person name="Tanasupawat S."/>
        </authorList>
    </citation>
    <scope>NUCLEOTIDE SEQUENCE [LARGE SCALE GENOMIC DNA]</scope>
    <source>
        <strain evidence="2 3">AVA-1</strain>
    </source>
</reference>
<sequence length="72" mass="7747">MRVLIDVLKELVGMFVADIGLTVAVLVLVEAVAAMSRFDVPPLWRGAVLLGGCLVILVEAVTRMARAQRKGK</sequence>
<proteinExistence type="predicted"/>
<keyword evidence="1" id="KW-0472">Membrane</keyword>
<keyword evidence="1" id="KW-1133">Transmembrane helix</keyword>
<organism evidence="2 3">
    <name type="scientific">Achromobacter aloeverae</name>
    <dbReference type="NCBI Taxonomy" id="1750518"/>
    <lineage>
        <taxon>Bacteria</taxon>
        <taxon>Pseudomonadati</taxon>
        <taxon>Pseudomonadota</taxon>
        <taxon>Betaproteobacteria</taxon>
        <taxon>Burkholderiales</taxon>
        <taxon>Alcaligenaceae</taxon>
        <taxon>Achromobacter</taxon>
    </lineage>
</organism>
<accession>A0A4Q1HQW7</accession>